<keyword evidence="2" id="KW-1185">Reference proteome</keyword>
<evidence type="ECO:0000313" key="1">
    <source>
        <dbReference type="EMBL" id="KAI0094649.1"/>
    </source>
</evidence>
<gene>
    <name evidence="1" type="ORF">BDY19DRAFT_913874</name>
</gene>
<comment type="caution">
    <text evidence="1">The sequence shown here is derived from an EMBL/GenBank/DDBJ whole genome shotgun (WGS) entry which is preliminary data.</text>
</comment>
<sequence length="64" mass="6835">QPRTSMISWGVAASSSSSSREPRDLSQCGGYGSAGLGLETCRPTFIEFPETEGRRGTRRAIVVS</sequence>
<evidence type="ECO:0000313" key="2">
    <source>
        <dbReference type="Proteomes" id="UP001055072"/>
    </source>
</evidence>
<feature type="non-terminal residue" evidence="1">
    <location>
        <position position="64"/>
    </location>
</feature>
<dbReference type="Proteomes" id="UP001055072">
    <property type="component" value="Unassembled WGS sequence"/>
</dbReference>
<protein>
    <submittedName>
        <fullName evidence="1">Uncharacterized protein</fullName>
    </submittedName>
</protein>
<feature type="non-terminal residue" evidence="1">
    <location>
        <position position="1"/>
    </location>
</feature>
<dbReference type="EMBL" id="MU274900">
    <property type="protein sequence ID" value="KAI0094649.1"/>
    <property type="molecule type" value="Genomic_DNA"/>
</dbReference>
<reference evidence="1" key="1">
    <citation type="journal article" date="2021" name="Environ. Microbiol.">
        <title>Gene family expansions and transcriptome signatures uncover fungal adaptations to wood decay.</title>
        <authorList>
            <person name="Hage H."/>
            <person name="Miyauchi S."/>
            <person name="Viragh M."/>
            <person name="Drula E."/>
            <person name="Min B."/>
            <person name="Chaduli D."/>
            <person name="Navarro D."/>
            <person name="Favel A."/>
            <person name="Norest M."/>
            <person name="Lesage-Meessen L."/>
            <person name="Balint B."/>
            <person name="Merenyi Z."/>
            <person name="de Eugenio L."/>
            <person name="Morin E."/>
            <person name="Martinez A.T."/>
            <person name="Baldrian P."/>
            <person name="Stursova M."/>
            <person name="Martinez M.J."/>
            <person name="Novotny C."/>
            <person name="Magnuson J.K."/>
            <person name="Spatafora J.W."/>
            <person name="Maurice S."/>
            <person name="Pangilinan J."/>
            <person name="Andreopoulos W."/>
            <person name="LaButti K."/>
            <person name="Hundley H."/>
            <person name="Na H."/>
            <person name="Kuo A."/>
            <person name="Barry K."/>
            <person name="Lipzen A."/>
            <person name="Henrissat B."/>
            <person name="Riley R."/>
            <person name="Ahrendt S."/>
            <person name="Nagy L.G."/>
            <person name="Grigoriev I.V."/>
            <person name="Martin F."/>
            <person name="Rosso M.N."/>
        </authorList>
    </citation>
    <scope>NUCLEOTIDE SEQUENCE</scope>
    <source>
        <strain evidence="1">CBS 384.51</strain>
    </source>
</reference>
<accession>A0ACB8UK41</accession>
<organism evidence="1 2">
    <name type="scientific">Irpex rosettiformis</name>
    <dbReference type="NCBI Taxonomy" id="378272"/>
    <lineage>
        <taxon>Eukaryota</taxon>
        <taxon>Fungi</taxon>
        <taxon>Dikarya</taxon>
        <taxon>Basidiomycota</taxon>
        <taxon>Agaricomycotina</taxon>
        <taxon>Agaricomycetes</taxon>
        <taxon>Polyporales</taxon>
        <taxon>Irpicaceae</taxon>
        <taxon>Irpex</taxon>
    </lineage>
</organism>
<proteinExistence type="predicted"/>
<name>A0ACB8UK41_9APHY</name>